<reference evidence="1 2" key="1">
    <citation type="journal article" date="2022" name="Int. J. Syst. Evol. Microbiol.">
        <title>Miniphocaeibacter halophilus sp. nov., an ammonium-tolerant acetate-producing bacterium isolated from a biogas system.</title>
        <authorList>
            <person name="Schnurer A."/>
            <person name="Singh A."/>
            <person name="Bi S."/>
            <person name="Qiao W."/>
            <person name="Westerholm M."/>
        </authorList>
    </citation>
    <scope>NUCLEOTIDE SEQUENCE [LARGE SCALE GENOMIC DNA]</scope>
    <source>
        <strain evidence="1 2">AMB_01</strain>
    </source>
</reference>
<protein>
    <submittedName>
        <fullName evidence="1">Amidohydrolase</fullName>
    </submittedName>
</protein>
<gene>
    <name evidence="1" type="ORF">JFY71_02275</name>
</gene>
<dbReference type="EMBL" id="CP066744">
    <property type="protein sequence ID" value="QQK08390.1"/>
    <property type="molecule type" value="Genomic_DNA"/>
</dbReference>
<sequence>MIDILIKNGIIVTVNSKREILYNGALAIKDNRIIDVGENKSLTNKYTDVKKTIDAKGKVVFPGFINTHTHLFQSLLKGLGDDMELHHWLSDMMFQAAIYLTEENVYYGAMSGGIEAIKSGVTTTVDYMHTHSKPKLTDSIVEAYKDLKIRGIIGRGMINTGNEFGTPLELTQDIKTVEEDLYRLFDRYHNIENGRIQIGTSPSSVWAATDEMLKRVYDITNEYNALFAVHLSETDFNNVASNKIHGKDDFDTLIDLGINGENVLMVHCVVLNDKQLLKAKEYNMKVSHNVVSNMYLASGTAPITKMIEMGLTVGLGVDGAASNNSQDIIETMKITALQQKVKTLDPVSITAEKVLEMATIDGAKAIGLDKEIGSIEIGKKADLLVFNPMLNPKAIPMHNPVSTLVYSSGVENVETVIIDGNIVMENRKILTLDSEEETLKKIQNSAEDLCSRGNITNRMSGHKWNR</sequence>
<evidence type="ECO:0000313" key="2">
    <source>
        <dbReference type="Proteomes" id="UP000595814"/>
    </source>
</evidence>
<evidence type="ECO:0000313" key="1">
    <source>
        <dbReference type="EMBL" id="QQK08390.1"/>
    </source>
</evidence>
<keyword evidence="2" id="KW-1185">Reference proteome</keyword>
<proteinExistence type="predicted"/>
<organism evidence="1 2">
    <name type="scientific">Miniphocaeibacter halophilus</name>
    <dbReference type="NCBI Taxonomy" id="2931922"/>
    <lineage>
        <taxon>Bacteria</taxon>
        <taxon>Bacillati</taxon>
        <taxon>Bacillota</taxon>
        <taxon>Tissierellia</taxon>
        <taxon>Tissierellales</taxon>
        <taxon>Peptoniphilaceae</taxon>
        <taxon>Miniphocaeibacter</taxon>
    </lineage>
</organism>
<accession>A0AC61MRT5</accession>
<dbReference type="Proteomes" id="UP000595814">
    <property type="component" value="Chromosome"/>
</dbReference>
<name>A0AC61MRT5_9FIRM</name>